<proteinExistence type="predicted"/>
<dbReference type="Proteomes" id="UP000030907">
    <property type="component" value="Chromosome"/>
</dbReference>
<dbReference type="OrthoDB" id="9775927at2"/>
<dbReference type="InterPro" id="IPR007715">
    <property type="entry name" value="Coq4"/>
</dbReference>
<reference evidence="1 2" key="1">
    <citation type="journal article" date="2015" name="Int. J. Syst. Evol. Microbiol.">
        <title>Description of Sphingopyxis fribergensis sp. nov. - a soil bacterium with the ability to degrade styrene and phenylacetic acid.</title>
        <authorList>
            <person name="Oelschlagel M."/>
            <person name="Ruckert C."/>
            <person name="Kalinowski J."/>
            <person name="Schmidt G."/>
            <person name="Schlomann M."/>
            <person name="Tischler D."/>
        </authorList>
    </citation>
    <scope>NUCLEOTIDE SEQUENCE [LARGE SCALE GENOMIC DNA]</scope>
    <source>
        <strain evidence="1 2">Kp5.2</strain>
    </source>
</reference>
<name>A0A0A7PEL1_9SPHN</name>
<dbReference type="HOGENOM" id="CLU_080698_1_0_5"/>
<organism evidence="1 2">
    <name type="scientific">Sphingopyxis fribergensis</name>
    <dbReference type="NCBI Taxonomy" id="1515612"/>
    <lineage>
        <taxon>Bacteria</taxon>
        <taxon>Pseudomonadati</taxon>
        <taxon>Pseudomonadota</taxon>
        <taxon>Alphaproteobacteria</taxon>
        <taxon>Sphingomonadales</taxon>
        <taxon>Sphingomonadaceae</taxon>
        <taxon>Sphingopyxis</taxon>
    </lineage>
</organism>
<dbReference type="STRING" id="1515612.SKP52_03520"/>
<keyword evidence="2" id="KW-1185">Reference proteome</keyword>
<evidence type="ECO:0000313" key="2">
    <source>
        <dbReference type="Proteomes" id="UP000030907"/>
    </source>
</evidence>
<dbReference type="RefSeq" id="WP_039571769.1">
    <property type="nucleotide sequence ID" value="NZ_CP009122.1"/>
</dbReference>
<sequence>MIPTIFSHPDRQPQKFRPFKAFQHFRKLIADKEDTEQVFHIFENLPRKGFMDDARAFVTSDFGRKLMEREPYLPDLLDDHSWIDALPEGTVGHAYVTFMRREGLSAAGLVAEADKMGRPKFDDQVQWYSNRLRDTHDLFHILTGYGRDALGEQCVLGFTYGQTGNYGNFFIAYAGGYEVKRGVKADAPVFGAIRQGQRHGKASKAIIEQDIRSLLAEPLEAARARLGIGKPTLYEEAHRAYRNRGIDPYNFLAAKAALA</sequence>
<dbReference type="GO" id="GO:0006744">
    <property type="term" value="P:ubiquinone biosynthetic process"/>
    <property type="evidence" value="ECO:0007669"/>
    <property type="project" value="InterPro"/>
</dbReference>
<accession>A0A0A7PEL1</accession>
<gene>
    <name evidence="1" type="ORF">SKP52_03520</name>
</gene>
<dbReference type="KEGG" id="sphk:SKP52_03520"/>
<evidence type="ECO:0008006" key="3">
    <source>
        <dbReference type="Google" id="ProtNLM"/>
    </source>
</evidence>
<protein>
    <recommendedName>
        <fullName evidence="3">Ubiquinone biosynthesis protein COQ4</fullName>
    </recommendedName>
</protein>
<evidence type="ECO:0000313" key="1">
    <source>
        <dbReference type="EMBL" id="AJA07633.1"/>
    </source>
</evidence>
<dbReference type="EMBL" id="CP009122">
    <property type="protein sequence ID" value="AJA07633.1"/>
    <property type="molecule type" value="Genomic_DNA"/>
</dbReference>
<dbReference type="AlphaFoldDB" id="A0A0A7PEL1"/>
<dbReference type="Pfam" id="PF05019">
    <property type="entry name" value="Coq4"/>
    <property type="match status" value="1"/>
</dbReference>